<accession>F2B8J2</accession>
<dbReference type="EMBL" id="AFAY01000002">
    <property type="protein sequence ID" value="EGF12223.1"/>
    <property type="molecule type" value="Genomic_DNA"/>
</dbReference>
<protein>
    <submittedName>
        <fullName evidence="1">Uncharacterized protein</fullName>
    </submittedName>
</protein>
<evidence type="ECO:0000313" key="2">
    <source>
        <dbReference type="Proteomes" id="UP000004105"/>
    </source>
</evidence>
<comment type="caution">
    <text evidence="1">The sequence shown here is derived from an EMBL/GenBank/DDBJ whole genome shotgun (WGS) entry which is preliminary data.</text>
</comment>
<sequence length="39" mass="4530">MIVTLRDKRGSYNHPAMQQFGSFIVTLRDKRGSYNKARS</sequence>
<keyword evidence="2" id="KW-1185">Reference proteome</keyword>
<proteinExistence type="predicted"/>
<gene>
    <name evidence="1" type="ORF">HMPREF9123_0012</name>
</gene>
<dbReference type="AlphaFoldDB" id="F2B8J2"/>
<organism evidence="1 2">
    <name type="scientific">Neisseria bacilliformis ATCC BAA-1200</name>
    <dbReference type="NCBI Taxonomy" id="888742"/>
    <lineage>
        <taxon>Bacteria</taxon>
        <taxon>Pseudomonadati</taxon>
        <taxon>Pseudomonadota</taxon>
        <taxon>Betaproteobacteria</taxon>
        <taxon>Neisseriales</taxon>
        <taxon>Neisseriaceae</taxon>
        <taxon>Neisseria</taxon>
    </lineage>
</organism>
<name>F2B8J2_9NEIS</name>
<reference evidence="1 2" key="1">
    <citation type="submission" date="2011-02" db="EMBL/GenBank/DDBJ databases">
        <authorList>
            <person name="Muzny D."/>
            <person name="Qin X."/>
            <person name="Deng J."/>
            <person name="Jiang H."/>
            <person name="Liu Y."/>
            <person name="Qu J."/>
            <person name="Song X.-Z."/>
            <person name="Zhang L."/>
            <person name="Thornton R."/>
            <person name="Coyle M."/>
            <person name="Francisco L."/>
            <person name="Jackson L."/>
            <person name="Javaid M."/>
            <person name="Korchina V."/>
            <person name="Kovar C."/>
            <person name="Mata R."/>
            <person name="Mathew T."/>
            <person name="Ngo R."/>
            <person name="Nguyen L."/>
            <person name="Nguyen N."/>
            <person name="Okwuonu G."/>
            <person name="Ongeri F."/>
            <person name="Pham C."/>
            <person name="Simmons D."/>
            <person name="Wilczek-Boney K."/>
            <person name="Hale W."/>
            <person name="Jakkamsetti A."/>
            <person name="Pham P."/>
            <person name="Ruth R."/>
            <person name="San Lucas F."/>
            <person name="Warren J."/>
            <person name="Zhang J."/>
            <person name="Zhao Z."/>
            <person name="Zhou C."/>
            <person name="Zhu D."/>
            <person name="Lee S."/>
            <person name="Bess C."/>
            <person name="Blankenburg K."/>
            <person name="Forbes L."/>
            <person name="Fu Q."/>
            <person name="Gubbala S."/>
            <person name="Hirani K."/>
            <person name="Jayaseelan J.C."/>
            <person name="Lara F."/>
            <person name="Munidasa M."/>
            <person name="Palculict T."/>
            <person name="Patil S."/>
            <person name="Pu L.-L."/>
            <person name="Saada N."/>
            <person name="Tang L."/>
            <person name="Weissenberger G."/>
            <person name="Zhu Y."/>
            <person name="Hemphill L."/>
            <person name="Shang Y."/>
            <person name="Youmans B."/>
            <person name="Ayvaz T."/>
            <person name="Ross M."/>
            <person name="Santibanez J."/>
            <person name="Aqrawi P."/>
            <person name="Gross S."/>
            <person name="Joshi V."/>
            <person name="Fowler G."/>
            <person name="Nazareth L."/>
            <person name="Reid J."/>
            <person name="Worley K."/>
            <person name="Petrosino J."/>
            <person name="Highlander S."/>
            <person name="Gibbs R."/>
        </authorList>
    </citation>
    <scope>NUCLEOTIDE SEQUENCE [LARGE SCALE GENOMIC DNA]</scope>
    <source>
        <strain evidence="1 2">ATCC BAA-1200</strain>
    </source>
</reference>
<evidence type="ECO:0000313" key="1">
    <source>
        <dbReference type="EMBL" id="EGF12223.1"/>
    </source>
</evidence>
<dbReference type="HOGENOM" id="CLU_3313177_0_0_4"/>
<dbReference type="Proteomes" id="UP000004105">
    <property type="component" value="Unassembled WGS sequence"/>
</dbReference>